<dbReference type="InterPro" id="IPR008969">
    <property type="entry name" value="CarboxyPept-like_regulatory"/>
</dbReference>
<gene>
    <name evidence="5" type="ORF">Q0590_31180</name>
</gene>
<dbReference type="EMBL" id="JAUKPO010000036">
    <property type="protein sequence ID" value="MDO1450778.1"/>
    <property type="molecule type" value="Genomic_DNA"/>
</dbReference>
<dbReference type="PANTHER" id="PTHR40980">
    <property type="entry name" value="PLUG DOMAIN-CONTAINING PROTEIN"/>
    <property type="match status" value="1"/>
</dbReference>
<dbReference type="RefSeq" id="WP_302041579.1">
    <property type="nucleotide sequence ID" value="NZ_JAUKPO010000036.1"/>
</dbReference>
<evidence type="ECO:0000256" key="2">
    <source>
        <dbReference type="ARBA" id="ARBA00023136"/>
    </source>
</evidence>
<organism evidence="5 6">
    <name type="scientific">Rhodocytophaga aerolata</name>
    <dbReference type="NCBI Taxonomy" id="455078"/>
    <lineage>
        <taxon>Bacteria</taxon>
        <taxon>Pseudomonadati</taxon>
        <taxon>Bacteroidota</taxon>
        <taxon>Cytophagia</taxon>
        <taxon>Cytophagales</taxon>
        <taxon>Rhodocytophagaceae</taxon>
        <taxon>Rhodocytophaga</taxon>
    </lineage>
</organism>
<dbReference type="Pfam" id="PF14905">
    <property type="entry name" value="OMP_b-brl_3"/>
    <property type="match status" value="1"/>
</dbReference>
<evidence type="ECO:0000259" key="4">
    <source>
        <dbReference type="Pfam" id="PF14905"/>
    </source>
</evidence>
<sequence>MKHTFTYPLFLLFLCFSQQTFGQSLIRGKVESDGKPLAFANVLLLSAKDSSLVKGMVTNESGTYHIADIKPGAYILLGSMVGYKKSYSSLFQITSSNDIFDLKTVTLQEDSRQLHEVTVEASKPLFEQQLDKLVVNVGSSITAAGSTALDILERSPGISLNRQNNSLSMSGKTGVLVMINGKLSRLPMEAILQMLSGMNAGNIEKIELITAPSASYDAEGNAGIINIVLKKNTDIGTNGNYSVTMGYGWYERPAASVNVNHRREKVNVFADGSFLWDHYWFSTYTSRRFIYDQTLQQSSNVSNRNTHHLTYNGRLGFEYSLGTQTSLSGLIAGFNNRQEQFALNEAAFYQAKQIEKTIDVKDHEINQWRHLMGNVNLEHSFASKGQLSVDVDYLLYHHNNPHWYTNAYQYRQENTHSLEQLNSSKRTPLHLWVGKADYSKNFNEHSKLETGVKATFSRLKNNVLLEKRYEDAWQREPEFSENLEMLEDIGAAYMNFHHKFDANTSLQTGLRWEYTHTDLTTTAGENIVKRRYHYLFPSVFISRDLNKNNSMQFSYSRRITRPTYNDLAPVFTFVDPYTSLYGNTSLKPAITNALQASYQYKKKYMLALQYSHDANAISWVMRIDPEQNKQYTYKDNINRVRTYSLNLTIPLSISSWWQMQNNLMGNWQQSMTDYGGETLHIRGYSGQINSTQTFNLPKDFSIEVSALYKSRSYFGILVIKPYGFVNVGIQKKINNKGTLRVSVSDLFWTMPFEAINDLPALDMYQNIGFRFEPRVVRLTYSRNFGNSQVKAAKQRATGSEEERRRVQ</sequence>
<dbReference type="InterPro" id="IPR037066">
    <property type="entry name" value="Plug_dom_sf"/>
</dbReference>
<dbReference type="Gene3D" id="2.60.40.1120">
    <property type="entry name" value="Carboxypeptidase-like, regulatory domain"/>
    <property type="match status" value="1"/>
</dbReference>
<proteinExistence type="predicted"/>
<evidence type="ECO:0000313" key="6">
    <source>
        <dbReference type="Proteomes" id="UP001168528"/>
    </source>
</evidence>
<dbReference type="SUPFAM" id="SSF56935">
    <property type="entry name" value="Porins"/>
    <property type="match status" value="1"/>
</dbReference>
<evidence type="ECO:0000313" key="5">
    <source>
        <dbReference type="EMBL" id="MDO1450778.1"/>
    </source>
</evidence>
<dbReference type="PANTHER" id="PTHR40980:SF4">
    <property type="entry name" value="TONB-DEPENDENT RECEPTOR-LIKE BETA-BARREL DOMAIN-CONTAINING PROTEIN"/>
    <property type="match status" value="1"/>
</dbReference>
<keyword evidence="3" id="KW-0998">Cell outer membrane</keyword>
<dbReference type="Proteomes" id="UP001168528">
    <property type="component" value="Unassembled WGS sequence"/>
</dbReference>
<dbReference type="Gene3D" id="2.170.130.10">
    <property type="entry name" value="TonB-dependent receptor, plug domain"/>
    <property type="match status" value="1"/>
</dbReference>
<feature type="domain" description="Outer membrane protein beta-barrel" evidence="4">
    <location>
        <begin position="379"/>
        <end position="780"/>
    </location>
</feature>
<comment type="caution">
    <text evidence="5">The sequence shown here is derived from an EMBL/GenBank/DDBJ whole genome shotgun (WGS) entry which is preliminary data.</text>
</comment>
<evidence type="ECO:0000256" key="1">
    <source>
        <dbReference type="ARBA" id="ARBA00004442"/>
    </source>
</evidence>
<dbReference type="Gene3D" id="2.40.170.20">
    <property type="entry name" value="TonB-dependent receptor, beta-barrel domain"/>
    <property type="match status" value="1"/>
</dbReference>
<dbReference type="SUPFAM" id="SSF49464">
    <property type="entry name" value="Carboxypeptidase regulatory domain-like"/>
    <property type="match status" value="1"/>
</dbReference>
<keyword evidence="6" id="KW-1185">Reference proteome</keyword>
<dbReference type="InterPro" id="IPR036942">
    <property type="entry name" value="Beta-barrel_TonB_sf"/>
</dbReference>
<protein>
    <submittedName>
        <fullName evidence="5">Outer membrane beta-barrel family protein</fullName>
    </submittedName>
</protein>
<keyword evidence="2" id="KW-0472">Membrane</keyword>
<dbReference type="InterPro" id="IPR041700">
    <property type="entry name" value="OMP_b-brl_3"/>
</dbReference>
<evidence type="ECO:0000256" key="3">
    <source>
        <dbReference type="ARBA" id="ARBA00023237"/>
    </source>
</evidence>
<name>A0ABT8RHY3_9BACT</name>
<accession>A0ABT8RHY3</accession>
<comment type="subcellular location">
    <subcellularLocation>
        <location evidence="1">Cell outer membrane</location>
    </subcellularLocation>
</comment>
<reference evidence="5" key="1">
    <citation type="submission" date="2023-07" db="EMBL/GenBank/DDBJ databases">
        <title>The genome sequence of Rhodocytophaga aerolata KACC 12507.</title>
        <authorList>
            <person name="Zhang X."/>
        </authorList>
    </citation>
    <scope>NUCLEOTIDE SEQUENCE</scope>
    <source>
        <strain evidence="5">KACC 12507</strain>
    </source>
</reference>
<dbReference type="Pfam" id="PF13715">
    <property type="entry name" value="CarbopepD_reg_2"/>
    <property type="match status" value="1"/>
</dbReference>